<gene>
    <name evidence="2" type="ORF">PHMEG_00014796</name>
</gene>
<sequence length="238" mass="27765">MHIKKRDIFRFTEELSQVDWNHHNLVQKGCYFERKPPVSASAFIGINGIVDFFSTDGTFDRVEFTKCCQAFLHSPQGHVRQYPGRNSVWILDGAAINRHPEIMHFLRSVDVVVIFLPAYCPFFNPIEFMFGYVKRSFQCHYIESSNRDLVPFVVRTFRRFKRFNMKRVFEHCGYRIQGVFDPVGPLSSEKQSPRITNNFQSNLDSFDFIEIILVRNLNSNMNSIASVDGLVCYAILQQ</sequence>
<protein>
    <submittedName>
        <fullName evidence="2">Serine/threonine-protein kinase</fullName>
    </submittedName>
</protein>
<dbReference type="EMBL" id="NBNE01001944">
    <property type="protein sequence ID" value="OWZ12093.1"/>
    <property type="molecule type" value="Genomic_DNA"/>
</dbReference>
<evidence type="ECO:0000313" key="3">
    <source>
        <dbReference type="Proteomes" id="UP000198211"/>
    </source>
</evidence>
<organism evidence="2 3">
    <name type="scientific">Phytophthora megakarya</name>
    <dbReference type="NCBI Taxonomy" id="4795"/>
    <lineage>
        <taxon>Eukaryota</taxon>
        <taxon>Sar</taxon>
        <taxon>Stramenopiles</taxon>
        <taxon>Oomycota</taxon>
        <taxon>Peronosporomycetes</taxon>
        <taxon>Peronosporales</taxon>
        <taxon>Peronosporaceae</taxon>
        <taxon>Phytophthora</taxon>
    </lineage>
</organism>
<accession>A0A225W2W9</accession>
<dbReference type="Gene3D" id="3.30.420.10">
    <property type="entry name" value="Ribonuclease H-like superfamily/Ribonuclease H"/>
    <property type="match status" value="1"/>
</dbReference>
<evidence type="ECO:0000313" key="2">
    <source>
        <dbReference type="EMBL" id="OWZ12093.1"/>
    </source>
</evidence>
<dbReference type="Proteomes" id="UP000198211">
    <property type="component" value="Unassembled WGS sequence"/>
</dbReference>
<dbReference type="AlphaFoldDB" id="A0A225W2W9"/>
<reference evidence="3" key="1">
    <citation type="submission" date="2017-03" db="EMBL/GenBank/DDBJ databases">
        <title>Phytopthora megakarya and P. palmivora, two closely related causual agents of cacao black pod achieved similar genome size and gene model numbers by different mechanisms.</title>
        <authorList>
            <person name="Ali S."/>
            <person name="Shao J."/>
            <person name="Larry D.J."/>
            <person name="Kronmiller B."/>
            <person name="Shen D."/>
            <person name="Strem M.D."/>
            <person name="Melnick R.L."/>
            <person name="Guiltinan M.J."/>
            <person name="Tyler B.M."/>
            <person name="Meinhardt L.W."/>
            <person name="Bailey B.A."/>
        </authorList>
    </citation>
    <scope>NUCLEOTIDE SEQUENCE [LARGE SCALE GENOMIC DNA]</scope>
    <source>
        <strain evidence="3">zdho120</strain>
    </source>
</reference>
<feature type="domain" description="Tc1-like transposase DDE" evidence="1">
    <location>
        <begin position="35"/>
        <end position="142"/>
    </location>
</feature>
<dbReference type="Pfam" id="PF13358">
    <property type="entry name" value="DDE_3"/>
    <property type="match status" value="1"/>
</dbReference>
<dbReference type="GO" id="GO:0003676">
    <property type="term" value="F:nucleic acid binding"/>
    <property type="evidence" value="ECO:0007669"/>
    <property type="project" value="InterPro"/>
</dbReference>
<dbReference type="OrthoDB" id="101918at2759"/>
<dbReference type="GO" id="GO:0016301">
    <property type="term" value="F:kinase activity"/>
    <property type="evidence" value="ECO:0007669"/>
    <property type="project" value="UniProtKB-KW"/>
</dbReference>
<keyword evidence="2" id="KW-0418">Kinase</keyword>
<dbReference type="InterPro" id="IPR038717">
    <property type="entry name" value="Tc1-like_DDE_dom"/>
</dbReference>
<keyword evidence="2" id="KW-0808">Transferase</keyword>
<evidence type="ECO:0000259" key="1">
    <source>
        <dbReference type="Pfam" id="PF13358"/>
    </source>
</evidence>
<dbReference type="InterPro" id="IPR036397">
    <property type="entry name" value="RNaseH_sf"/>
</dbReference>
<proteinExistence type="predicted"/>
<name>A0A225W2W9_9STRA</name>
<dbReference type="STRING" id="4795.A0A225W2W9"/>
<keyword evidence="3" id="KW-1185">Reference proteome</keyword>
<comment type="caution">
    <text evidence="2">The sequence shown here is derived from an EMBL/GenBank/DDBJ whole genome shotgun (WGS) entry which is preliminary data.</text>
</comment>